<evidence type="ECO:0000256" key="3">
    <source>
        <dbReference type="PROSITE-ProRule" id="PRU00708"/>
    </source>
</evidence>
<comment type="similarity">
    <text evidence="1">Belongs to the PPR family. PCMP-H subfamily.</text>
</comment>
<evidence type="ECO:0000313" key="5">
    <source>
        <dbReference type="EMBL" id="KAL3507620.1"/>
    </source>
</evidence>
<reference evidence="5 6" key="1">
    <citation type="submission" date="2024-11" db="EMBL/GenBank/DDBJ databases">
        <title>A near-complete genome assembly of Cinchona calisaya.</title>
        <authorList>
            <person name="Lian D.C."/>
            <person name="Zhao X.W."/>
            <person name="Wei L."/>
        </authorList>
    </citation>
    <scope>NUCLEOTIDE SEQUENCE [LARGE SCALE GENOMIC DNA]</scope>
    <source>
        <tissue evidence="5">Nenye</tissue>
    </source>
</reference>
<dbReference type="Pfam" id="PF13041">
    <property type="entry name" value="PPR_2"/>
    <property type="match status" value="3"/>
</dbReference>
<protein>
    <recommendedName>
        <fullName evidence="4">DYW domain-containing protein</fullName>
    </recommendedName>
</protein>
<dbReference type="SUPFAM" id="SSF48452">
    <property type="entry name" value="TPR-like"/>
    <property type="match status" value="1"/>
</dbReference>
<dbReference type="InterPro" id="IPR032867">
    <property type="entry name" value="DYW_dom"/>
</dbReference>
<dbReference type="NCBIfam" id="TIGR00756">
    <property type="entry name" value="PPR"/>
    <property type="match status" value="4"/>
</dbReference>
<sequence length="740" mass="83111">MSTCYQTSLRTFLEHESGIKTKHQAKELHARIIRTIAPVSAILNSKILSIYSNFNLLRDSLTLFNAIDSPQPTKAWKSIIKCYASSGFFLNSLTFFNGMRAEGRIPDRNVFPSVLKSCVQLRDLRLGESIHGCVITLGLDSDLYTGNALMNMYAKLQFLKDPQVFDKMPERKKQTSGFWNGLVGYNYPDELDLNLRSGGVGLDYDMTEQAIKLGALGMDTVSKVFEMMPIRDVVSWNTVIGGNVQSGRYMEALGMLREMGCADLKPDSFTLSTVLPIFAKYVDIKKGKEVHGFAIRHGFDGDVFIGSSLIDMYANCTRVDDSYKLFCLLPQRDAVSWNSMIATCVQNGRFDEGLELFRQMLRDNIGPAEYSFSIIMPACAHLTTLNLGKQLHAYVIRAGYDENIYVASSLVDMYAKCGNIKIARWIFHNMEIQDSVSWTAMIMGYAIHGLARDAILLFEKMQMEGVQSNSVVFVAVLTACSHAGLVDEAWKFFNSMNNHGIPPELEHYAGLADLLGRAGRLQEAYDFISSMHIKPTGSVWSALLSACRVHKNIEMAEKVAKEIFIIDPEYTGAYALLSNMYGVAGRWKEAQKLRITMKRKGMTKKPACSWIEVKNKVHAFVAGDKSHPLYDQINEALEEILEQIEREGYVPDTSEVLHDVDEEQKRFAVSTHSERLAIAFGIMSTTAGTTIRVTKNLRVCVDCHTAIKFISKTMGREIIVRDNIRFHCFKDGSCSCGDYW</sequence>
<dbReference type="PANTHER" id="PTHR47926:SF518">
    <property type="entry name" value="(WILD MALAYSIAN BANANA) HYPOTHETICAL PROTEIN"/>
    <property type="match status" value="1"/>
</dbReference>
<dbReference type="Gene3D" id="1.25.40.10">
    <property type="entry name" value="Tetratricopeptide repeat domain"/>
    <property type="match status" value="4"/>
</dbReference>
<dbReference type="Pfam" id="PF14432">
    <property type="entry name" value="DYW_deaminase"/>
    <property type="match status" value="1"/>
</dbReference>
<evidence type="ECO:0000259" key="4">
    <source>
        <dbReference type="Pfam" id="PF14432"/>
    </source>
</evidence>
<feature type="repeat" description="PPR" evidence="3">
    <location>
        <begin position="232"/>
        <end position="266"/>
    </location>
</feature>
<evidence type="ECO:0000256" key="2">
    <source>
        <dbReference type="ARBA" id="ARBA00022737"/>
    </source>
</evidence>
<dbReference type="Pfam" id="PF20430">
    <property type="entry name" value="Eplus_motif"/>
    <property type="match status" value="1"/>
</dbReference>
<keyword evidence="6" id="KW-1185">Reference proteome</keyword>
<dbReference type="Pfam" id="PF20431">
    <property type="entry name" value="E_motif"/>
    <property type="match status" value="1"/>
</dbReference>
<feature type="repeat" description="PPR" evidence="3">
    <location>
        <begin position="434"/>
        <end position="468"/>
    </location>
</feature>
<feature type="repeat" description="PPR" evidence="3">
    <location>
        <begin position="333"/>
        <end position="367"/>
    </location>
</feature>
<dbReference type="EMBL" id="JBJUIK010000013">
    <property type="protein sequence ID" value="KAL3507620.1"/>
    <property type="molecule type" value="Genomic_DNA"/>
</dbReference>
<organism evidence="5 6">
    <name type="scientific">Cinchona calisaya</name>
    <dbReference type="NCBI Taxonomy" id="153742"/>
    <lineage>
        <taxon>Eukaryota</taxon>
        <taxon>Viridiplantae</taxon>
        <taxon>Streptophyta</taxon>
        <taxon>Embryophyta</taxon>
        <taxon>Tracheophyta</taxon>
        <taxon>Spermatophyta</taxon>
        <taxon>Magnoliopsida</taxon>
        <taxon>eudicotyledons</taxon>
        <taxon>Gunneridae</taxon>
        <taxon>Pentapetalae</taxon>
        <taxon>asterids</taxon>
        <taxon>lamiids</taxon>
        <taxon>Gentianales</taxon>
        <taxon>Rubiaceae</taxon>
        <taxon>Cinchonoideae</taxon>
        <taxon>Cinchoneae</taxon>
        <taxon>Cinchona</taxon>
    </lineage>
</organism>
<comment type="caution">
    <text evidence="5">The sequence shown here is derived from an EMBL/GenBank/DDBJ whole genome shotgun (WGS) entry which is preliminary data.</text>
</comment>
<keyword evidence="2" id="KW-0677">Repeat</keyword>
<name>A0ABD2YJQ6_9GENT</name>
<gene>
    <name evidence="5" type="ORF">ACH5RR_033002</name>
</gene>
<accession>A0ABD2YJQ6</accession>
<dbReference type="InterPro" id="IPR011990">
    <property type="entry name" value="TPR-like_helical_dom_sf"/>
</dbReference>
<dbReference type="FunFam" id="1.25.40.10:FF:000031">
    <property type="entry name" value="Pentatricopeptide repeat-containing protein mitochondrial"/>
    <property type="match status" value="1"/>
</dbReference>
<dbReference type="InterPro" id="IPR046848">
    <property type="entry name" value="E_motif"/>
</dbReference>
<dbReference type="InterPro" id="IPR002885">
    <property type="entry name" value="PPR_rpt"/>
</dbReference>
<evidence type="ECO:0000313" key="6">
    <source>
        <dbReference type="Proteomes" id="UP001630127"/>
    </source>
</evidence>
<dbReference type="AlphaFoldDB" id="A0ABD2YJQ6"/>
<proteinExistence type="inferred from homology"/>
<dbReference type="PANTHER" id="PTHR47926">
    <property type="entry name" value="PENTATRICOPEPTIDE REPEAT-CONTAINING PROTEIN"/>
    <property type="match status" value="1"/>
</dbReference>
<feature type="repeat" description="PPR" evidence="3">
    <location>
        <begin position="469"/>
        <end position="503"/>
    </location>
</feature>
<dbReference type="FunFam" id="1.25.40.10:FF:000366">
    <property type="entry name" value="Pentatricopeptide (PPR) repeat-containing protein"/>
    <property type="match status" value="1"/>
</dbReference>
<dbReference type="InterPro" id="IPR046960">
    <property type="entry name" value="PPR_At4g14850-like_plant"/>
</dbReference>
<dbReference type="PROSITE" id="PS51375">
    <property type="entry name" value="PPR"/>
    <property type="match status" value="4"/>
</dbReference>
<dbReference type="InterPro" id="IPR046849">
    <property type="entry name" value="E2_motif"/>
</dbReference>
<feature type="domain" description="DYW" evidence="4">
    <location>
        <begin position="648"/>
        <end position="740"/>
    </location>
</feature>
<dbReference type="Proteomes" id="UP001630127">
    <property type="component" value="Unassembled WGS sequence"/>
</dbReference>
<dbReference type="FunFam" id="1.25.40.10:FF:000073">
    <property type="entry name" value="Pentatricopeptide repeat-containing protein chloroplastic"/>
    <property type="match status" value="1"/>
</dbReference>
<evidence type="ECO:0000256" key="1">
    <source>
        <dbReference type="ARBA" id="ARBA00006643"/>
    </source>
</evidence>
<dbReference type="Pfam" id="PF01535">
    <property type="entry name" value="PPR"/>
    <property type="match status" value="2"/>
</dbReference>